<dbReference type="GO" id="GO:0050661">
    <property type="term" value="F:NADP binding"/>
    <property type="evidence" value="ECO:0007669"/>
    <property type="project" value="InterPro"/>
</dbReference>
<dbReference type="InterPro" id="IPR020946">
    <property type="entry name" value="Flavin_mOase-like"/>
</dbReference>
<evidence type="ECO:0000256" key="5">
    <source>
        <dbReference type="RuleBase" id="RU361177"/>
    </source>
</evidence>
<dbReference type="InterPro" id="IPR050346">
    <property type="entry name" value="FMO-like"/>
</dbReference>
<keyword evidence="3 5" id="KW-0274">FAD</keyword>
<evidence type="ECO:0000256" key="6">
    <source>
        <dbReference type="SAM" id="Phobius"/>
    </source>
</evidence>
<keyword evidence="6" id="KW-0812">Transmembrane</keyword>
<keyword evidence="4 5" id="KW-0560">Oxidoreductase</keyword>
<feature type="transmembrane region" description="Helical" evidence="6">
    <location>
        <begin position="262"/>
        <end position="280"/>
    </location>
</feature>
<evidence type="ECO:0000256" key="2">
    <source>
        <dbReference type="ARBA" id="ARBA00022630"/>
    </source>
</evidence>
<keyword evidence="6" id="KW-1133">Transmembrane helix</keyword>
<evidence type="ECO:0000313" key="7">
    <source>
        <dbReference type="EMBL" id="RHN72349.1"/>
    </source>
</evidence>
<dbReference type="SUPFAM" id="SSF51905">
    <property type="entry name" value="FAD/NAD(P)-binding domain"/>
    <property type="match status" value="1"/>
</dbReference>
<evidence type="ECO:0000256" key="1">
    <source>
        <dbReference type="ARBA" id="ARBA00009183"/>
    </source>
</evidence>
<evidence type="ECO:0000313" key="8">
    <source>
        <dbReference type="Proteomes" id="UP000265566"/>
    </source>
</evidence>
<dbReference type="GO" id="GO:0050660">
    <property type="term" value="F:flavin adenine dinucleotide binding"/>
    <property type="evidence" value="ECO:0007669"/>
    <property type="project" value="InterPro"/>
</dbReference>
<dbReference type="Pfam" id="PF00743">
    <property type="entry name" value="FMO-like"/>
    <property type="match status" value="1"/>
</dbReference>
<gene>
    <name evidence="7" type="ORF">MtrunA17_Chr2g0286701</name>
</gene>
<comment type="similarity">
    <text evidence="1 5">Belongs to the FMO family.</text>
</comment>
<proteinExistence type="inferred from homology"/>
<dbReference type="EC" id="1.-.-.-" evidence="5"/>
<dbReference type="Gramene" id="rna8051">
    <property type="protein sequence ID" value="RHN72349.1"/>
    <property type="gene ID" value="gene8051"/>
</dbReference>
<sequence length="315" mass="35989">MATQDNLPIMVSRIGIIGAGVSGLAVVKQLSHYNPIVFEATDSIGGVWRHCSSKCTKLQSPTCNYEFSDFPWPERESSEHPSYVEILEYLRAYAVYFDLFKYVMFNYKVVEIKFVRDKEGFDFGCLPPDHGNPLPGRMVWELFVQTNESYVIQRYHFEFIVVCTGKYGDIPLMPKFPYNKGPEVFKGKALHTIEYCKLDNESTTDLVKGKKVVVIGFKKSATDIAMECAQENQGKRNSCMVSMVCPNVYDEAILSLFNDSNISVVSLFLAILVLIYFSLYNYSKHSQLIICDTTKNYHSQHDFSLKFKTKKSLCM</sequence>
<name>A0A396J2V4_MEDTR</name>
<organism evidence="7 8">
    <name type="scientific">Medicago truncatula</name>
    <name type="common">Barrel medic</name>
    <name type="synonym">Medicago tribuloides</name>
    <dbReference type="NCBI Taxonomy" id="3880"/>
    <lineage>
        <taxon>Eukaryota</taxon>
        <taxon>Viridiplantae</taxon>
        <taxon>Streptophyta</taxon>
        <taxon>Embryophyta</taxon>
        <taxon>Tracheophyta</taxon>
        <taxon>Spermatophyta</taxon>
        <taxon>Magnoliopsida</taxon>
        <taxon>eudicotyledons</taxon>
        <taxon>Gunneridae</taxon>
        <taxon>Pentapetalae</taxon>
        <taxon>rosids</taxon>
        <taxon>fabids</taxon>
        <taxon>Fabales</taxon>
        <taxon>Fabaceae</taxon>
        <taxon>Papilionoideae</taxon>
        <taxon>50 kb inversion clade</taxon>
        <taxon>NPAAA clade</taxon>
        <taxon>Hologalegina</taxon>
        <taxon>IRL clade</taxon>
        <taxon>Trifolieae</taxon>
        <taxon>Medicago</taxon>
    </lineage>
</organism>
<keyword evidence="6" id="KW-0472">Membrane</keyword>
<keyword evidence="2 5" id="KW-0285">Flavoprotein</keyword>
<dbReference type="AlphaFoldDB" id="A0A396J2V4"/>
<accession>A0A396J2V4</accession>
<comment type="caution">
    <text evidence="7">The sequence shown here is derived from an EMBL/GenBank/DDBJ whole genome shotgun (WGS) entry which is preliminary data.</text>
</comment>
<dbReference type="GO" id="GO:0004499">
    <property type="term" value="F:N,N-dimethylaniline monooxygenase activity"/>
    <property type="evidence" value="ECO:0007669"/>
    <property type="project" value="InterPro"/>
</dbReference>
<dbReference type="EMBL" id="PSQE01000002">
    <property type="protein sequence ID" value="RHN72349.1"/>
    <property type="molecule type" value="Genomic_DNA"/>
</dbReference>
<dbReference type="InterPro" id="IPR036188">
    <property type="entry name" value="FAD/NAD-bd_sf"/>
</dbReference>
<protein>
    <recommendedName>
        <fullName evidence="5">Flavin-containing monooxygenase</fullName>
        <ecNumber evidence="5">1.-.-.-</ecNumber>
    </recommendedName>
</protein>
<dbReference type="FunFam" id="3.50.50.60:FF:000403">
    <property type="entry name" value="Flavin-containing monooxygenase"/>
    <property type="match status" value="1"/>
</dbReference>
<dbReference type="Proteomes" id="UP000265566">
    <property type="component" value="Chromosome 2"/>
</dbReference>
<keyword evidence="5 7" id="KW-0503">Monooxygenase</keyword>
<evidence type="ECO:0000256" key="3">
    <source>
        <dbReference type="ARBA" id="ARBA00022827"/>
    </source>
</evidence>
<dbReference type="Gene3D" id="3.50.50.60">
    <property type="entry name" value="FAD/NAD(P)-binding domain"/>
    <property type="match status" value="1"/>
</dbReference>
<evidence type="ECO:0000256" key="4">
    <source>
        <dbReference type="ARBA" id="ARBA00023002"/>
    </source>
</evidence>
<reference evidence="8" key="1">
    <citation type="journal article" date="2018" name="Nat. Plants">
        <title>Whole-genome landscape of Medicago truncatula symbiotic genes.</title>
        <authorList>
            <person name="Pecrix Y."/>
            <person name="Staton S.E."/>
            <person name="Sallet E."/>
            <person name="Lelandais-Briere C."/>
            <person name="Moreau S."/>
            <person name="Carrere S."/>
            <person name="Blein T."/>
            <person name="Jardinaud M.F."/>
            <person name="Latrasse D."/>
            <person name="Zouine M."/>
            <person name="Zahm M."/>
            <person name="Kreplak J."/>
            <person name="Mayjonade B."/>
            <person name="Satge C."/>
            <person name="Perez M."/>
            <person name="Cauet S."/>
            <person name="Marande W."/>
            <person name="Chantry-Darmon C."/>
            <person name="Lopez-Roques C."/>
            <person name="Bouchez O."/>
            <person name="Berard A."/>
            <person name="Debelle F."/>
            <person name="Munos S."/>
            <person name="Bendahmane A."/>
            <person name="Berges H."/>
            <person name="Niebel A."/>
            <person name="Buitink J."/>
            <person name="Frugier F."/>
            <person name="Benhamed M."/>
            <person name="Crespi M."/>
            <person name="Gouzy J."/>
            <person name="Gamas P."/>
        </authorList>
    </citation>
    <scope>NUCLEOTIDE SEQUENCE [LARGE SCALE GENOMIC DNA]</scope>
    <source>
        <strain evidence="8">cv. Jemalong A17</strain>
    </source>
</reference>
<comment type="cofactor">
    <cofactor evidence="5">
        <name>FAD</name>
        <dbReference type="ChEBI" id="CHEBI:57692"/>
    </cofactor>
</comment>
<dbReference type="PANTHER" id="PTHR23023">
    <property type="entry name" value="DIMETHYLANILINE MONOOXYGENASE"/>
    <property type="match status" value="1"/>
</dbReference>